<sequence>MEEINLDRHKKRYNKTLEFMKKHIQDGVQVLDLGIKNPFSEMMESSGYQVINTQGENLDDEYMKYAEKEVEVVTAFEIFEHLFAPYNFLKNTKAKKLFASVPLKLWFADAYWNEKDDWDKHYHEFEPKQFDFLLQKTGWKIIDSEKWVSSDSQIGFRPILRRFTPRHYIVYCERV</sequence>
<evidence type="ECO:0000313" key="1">
    <source>
        <dbReference type="EMBL" id="NMM47288.1"/>
    </source>
</evidence>
<dbReference type="AlphaFoldDB" id="A0A848IVS9"/>
<dbReference type="GO" id="GO:0008168">
    <property type="term" value="F:methyltransferase activity"/>
    <property type="evidence" value="ECO:0007669"/>
    <property type="project" value="UniProtKB-KW"/>
</dbReference>
<reference evidence="1 2" key="1">
    <citation type="submission" date="2020-04" db="EMBL/GenBank/DDBJ databases">
        <title>Flammeovirgaceae bacterium KN852 isolated from deep sea.</title>
        <authorList>
            <person name="Zhang D.-C."/>
        </authorList>
    </citation>
    <scope>NUCLEOTIDE SEQUENCE [LARGE SCALE GENOMIC DNA]</scope>
    <source>
        <strain evidence="1 2">KN852</strain>
    </source>
</reference>
<accession>A0A848IVS9</accession>
<proteinExistence type="predicted"/>
<keyword evidence="1" id="KW-0808">Transferase</keyword>
<dbReference type="Gene3D" id="3.40.50.150">
    <property type="entry name" value="Vaccinia Virus protein VP39"/>
    <property type="match status" value="1"/>
</dbReference>
<gene>
    <name evidence="1" type="ORF">HH304_02680</name>
</gene>
<dbReference type="GO" id="GO:0032259">
    <property type="term" value="P:methylation"/>
    <property type="evidence" value="ECO:0007669"/>
    <property type="project" value="UniProtKB-KW"/>
</dbReference>
<name>A0A848IVS9_9BACT</name>
<comment type="caution">
    <text evidence="1">The sequence shown here is derived from an EMBL/GenBank/DDBJ whole genome shotgun (WGS) entry which is preliminary data.</text>
</comment>
<keyword evidence="1" id="KW-0489">Methyltransferase</keyword>
<dbReference type="InterPro" id="IPR029063">
    <property type="entry name" value="SAM-dependent_MTases_sf"/>
</dbReference>
<dbReference type="SUPFAM" id="SSF53335">
    <property type="entry name" value="S-adenosyl-L-methionine-dependent methyltransferases"/>
    <property type="match status" value="1"/>
</dbReference>
<evidence type="ECO:0000313" key="2">
    <source>
        <dbReference type="Proteomes" id="UP000559010"/>
    </source>
</evidence>
<protein>
    <submittedName>
        <fullName evidence="1">Methyltransferase</fullName>
    </submittedName>
</protein>
<organism evidence="1 2">
    <name type="scientific">Marinigracilibium pacificum</name>
    <dbReference type="NCBI Taxonomy" id="2729599"/>
    <lineage>
        <taxon>Bacteria</taxon>
        <taxon>Pseudomonadati</taxon>
        <taxon>Bacteroidota</taxon>
        <taxon>Cytophagia</taxon>
        <taxon>Cytophagales</taxon>
        <taxon>Flammeovirgaceae</taxon>
        <taxon>Marinigracilibium</taxon>
    </lineage>
</organism>
<keyword evidence="2" id="KW-1185">Reference proteome</keyword>
<dbReference type="Proteomes" id="UP000559010">
    <property type="component" value="Unassembled WGS sequence"/>
</dbReference>
<dbReference type="EMBL" id="JABBNU010000002">
    <property type="protein sequence ID" value="NMM47288.1"/>
    <property type="molecule type" value="Genomic_DNA"/>
</dbReference>